<feature type="region of interest" description="Disordered" evidence="1">
    <location>
        <begin position="1"/>
        <end position="25"/>
    </location>
</feature>
<dbReference type="EMBL" id="JH767174">
    <property type="protein sequence ID" value="EQC30675.1"/>
    <property type="molecule type" value="Genomic_DNA"/>
</dbReference>
<dbReference type="OMA" id="GSMPVCH"/>
<sequence length="474" mass="50771">MHPLTPSATPTAEHASMADEPMLPPSSTDLEGAYNDLSLLQKVFVVLRPNWATNAKAHLTLQEVSGSLGDLGTFLPLVTALAVTHQIAFGPTLFFAGVFTLGLSTYFDVPIPVQPMKSISAIALAEKYSQEQIAASGILIAAILFFLSVTNLISVVGRLVPFALVRGIQLGVGLSLLMSGVKSSYTHVTTLSLNKTTKSIVVKRSTTDLEWVGADSIVVSLVLITLCLSCMHKKRIPTAILVFLYGVIVAIVVYIQKKDELLLPPLTLGPDFSHMPSWPSADDFQTAFLKMVLPQLPLTLLNSVIALEQLAADLFPHKHVPASSRRICFSIGVGDFVFCMLGMLPMCHGAGGLASQYAFGARSSVSMMLLGTFKLVVALLFGSTLMLLLRDGIFPSCVIGVLVIFAGVHLSIVGVDIDTKKNKGDLVVLLMTAATSLALDTGTAFLVGAFTYIVLRFAVRDPTAYYKVRTEDVA</sequence>
<reference evidence="3 4" key="1">
    <citation type="submission" date="2012-04" db="EMBL/GenBank/DDBJ databases">
        <title>The Genome Sequence of Saprolegnia declina VS20.</title>
        <authorList>
            <consortium name="The Broad Institute Genome Sequencing Platform"/>
            <person name="Russ C."/>
            <person name="Nusbaum C."/>
            <person name="Tyler B."/>
            <person name="van West P."/>
            <person name="Dieguez-Uribeondo J."/>
            <person name="de Bruijn I."/>
            <person name="Tripathy S."/>
            <person name="Jiang R."/>
            <person name="Young S.K."/>
            <person name="Zeng Q."/>
            <person name="Gargeya S."/>
            <person name="Fitzgerald M."/>
            <person name="Haas B."/>
            <person name="Abouelleil A."/>
            <person name="Alvarado L."/>
            <person name="Arachchi H.M."/>
            <person name="Berlin A."/>
            <person name="Chapman S.B."/>
            <person name="Goldberg J."/>
            <person name="Griggs A."/>
            <person name="Gujja S."/>
            <person name="Hansen M."/>
            <person name="Howarth C."/>
            <person name="Imamovic A."/>
            <person name="Larimer J."/>
            <person name="McCowen C."/>
            <person name="Montmayeur A."/>
            <person name="Murphy C."/>
            <person name="Neiman D."/>
            <person name="Pearson M."/>
            <person name="Priest M."/>
            <person name="Roberts A."/>
            <person name="Saif S."/>
            <person name="Shea T."/>
            <person name="Sisk P."/>
            <person name="Sykes S."/>
            <person name="Wortman J."/>
            <person name="Nusbaum C."/>
            <person name="Birren B."/>
        </authorList>
    </citation>
    <scope>NUCLEOTIDE SEQUENCE [LARGE SCALE GENOMIC DNA]</scope>
    <source>
        <strain evidence="3 4">VS20</strain>
    </source>
</reference>
<dbReference type="Pfam" id="PF16983">
    <property type="entry name" value="MFS_MOT1"/>
    <property type="match status" value="2"/>
</dbReference>
<feature type="transmembrane region" description="Helical" evidence="2">
    <location>
        <begin position="163"/>
        <end position="181"/>
    </location>
</feature>
<dbReference type="RefSeq" id="XP_008616001.1">
    <property type="nucleotide sequence ID" value="XM_008617779.1"/>
</dbReference>
<evidence type="ECO:0000313" key="4">
    <source>
        <dbReference type="Proteomes" id="UP000030762"/>
    </source>
</evidence>
<keyword evidence="2" id="KW-0812">Transmembrane</keyword>
<dbReference type="Proteomes" id="UP000030762">
    <property type="component" value="Unassembled WGS sequence"/>
</dbReference>
<dbReference type="eggNOG" id="ENOG502QRGR">
    <property type="taxonomic scope" value="Eukaryota"/>
</dbReference>
<dbReference type="PANTHER" id="PTHR31970">
    <property type="match status" value="1"/>
</dbReference>
<dbReference type="GO" id="GO:0015098">
    <property type="term" value="F:molybdate ion transmembrane transporter activity"/>
    <property type="evidence" value="ECO:0007669"/>
    <property type="project" value="InterPro"/>
</dbReference>
<feature type="transmembrane region" description="Helical" evidence="2">
    <location>
        <begin position="238"/>
        <end position="256"/>
    </location>
</feature>
<feature type="transmembrane region" description="Helical" evidence="2">
    <location>
        <begin position="133"/>
        <end position="156"/>
    </location>
</feature>
<evidence type="ECO:0000256" key="2">
    <source>
        <dbReference type="SAM" id="Phobius"/>
    </source>
</evidence>
<name>T0QAW8_SAPDV</name>
<proteinExistence type="predicted"/>
<dbReference type="GeneID" id="19952455"/>
<feature type="transmembrane region" description="Helical" evidence="2">
    <location>
        <begin position="396"/>
        <end position="415"/>
    </location>
</feature>
<evidence type="ECO:0008006" key="5">
    <source>
        <dbReference type="Google" id="ProtNLM"/>
    </source>
</evidence>
<feature type="transmembrane region" description="Helical" evidence="2">
    <location>
        <begin position="327"/>
        <end position="346"/>
    </location>
</feature>
<keyword evidence="4" id="KW-1185">Reference proteome</keyword>
<evidence type="ECO:0000256" key="1">
    <source>
        <dbReference type="SAM" id="MobiDB-lite"/>
    </source>
</evidence>
<protein>
    <recommendedName>
        <fullName evidence="5">SLC26A/SulP transporter domain-containing protein</fullName>
    </recommendedName>
</protein>
<dbReference type="InParanoid" id="T0QAW8"/>
<feature type="transmembrane region" description="Helical" evidence="2">
    <location>
        <begin position="366"/>
        <end position="389"/>
    </location>
</feature>
<dbReference type="VEuPathDB" id="FungiDB:SDRG_11728"/>
<feature type="compositionally biased region" description="Polar residues" evidence="1">
    <location>
        <begin position="1"/>
        <end position="10"/>
    </location>
</feature>
<gene>
    <name evidence="3" type="ORF">SDRG_11728</name>
</gene>
<dbReference type="AlphaFoldDB" id="T0QAW8"/>
<dbReference type="InterPro" id="IPR031563">
    <property type="entry name" value="MOT1/MOT2"/>
</dbReference>
<dbReference type="STRING" id="1156394.T0QAW8"/>
<feature type="transmembrane region" description="Helical" evidence="2">
    <location>
        <begin position="427"/>
        <end position="455"/>
    </location>
</feature>
<keyword evidence="2" id="KW-1133">Transmembrane helix</keyword>
<keyword evidence="2" id="KW-0472">Membrane</keyword>
<dbReference type="OrthoDB" id="5402974at2759"/>
<evidence type="ECO:0000313" key="3">
    <source>
        <dbReference type="EMBL" id="EQC30675.1"/>
    </source>
</evidence>
<feature type="transmembrane region" description="Helical" evidence="2">
    <location>
        <begin position="87"/>
        <end position="107"/>
    </location>
</feature>
<feature type="transmembrane region" description="Helical" evidence="2">
    <location>
        <begin position="211"/>
        <end position="231"/>
    </location>
</feature>
<accession>T0QAW8</accession>
<organism evidence="3 4">
    <name type="scientific">Saprolegnia diclina (strain VS20)</name>
    <dbReference type="NCBI Taxonomy" id="1156394"/>
    <lineage>
        <taxon>Eukaryota</taxon>
        <taxon>Sar</taxon>
        <taxon>Stramenopiles</taxon>
        <taxon>Oomycota</taxon>
        <taxon>Saprolegniomycetes</taxon>
        <taxon>Saprolegniales</taxon>
        <taxon>Saprolegniaceae</taxon>
        <taxon>Saprolegnia</taxon>
    </lineage>
</organism>
<dbReference type="PANTHER" id="PTHR31970:SF9">
    <property type="entry name" value="MOLYBDATE TRANSPORTER 2"/>
    <property type="match status" value="1"/>
</dbReference>